<dbReference type="EMBL" id="BAABJE010000023">
    <property type="protein sequence ID" value="GAA4805656.1"/>
    <property type="molecule type" value="Genomic_DNA"/>
</dbReference>
<evidence type="ECO:0000313" key="2">
    <source>
        <dbReference type="Proteomes" id="UP001499959"/>
    </source>
</evidence>
<protein>
    <submittedName>
        <fullName evidence="1">Uncharacterized protein</fullName>
    </submittedName>
</protein>
<dbReference type="Proteomes" id="UP001499959">
    <property type="component" value="Unassembled WGS sequence"/>
</dbReference>
<gene>
    <name evidence="1" type="ORF">GCM10023307_35430</name>
</gene>
<accession>A0ABP9C676</accession>
<comment type="caution">
    <text evidence="1">The sequence shown here is derived from an EMBL/GenBank/DDBJ whole genome shotgun (WGS) entry which is preliminary data.</text>
</comment>
<name>A0ABP9C676_9GAMM</name>
<keyword evidence="2" id="KW-1185">Reference proteome</keyword>
<sequence>MSEGQGELILYRTEDGRTAAEPIVARRCRASGPDVLQRLGLHYDAANALTRVNDA</sequence>
<evidence type="ECO:0000313" key="1">
    <source>
        <dbReference type="EMBL" id="GAA4805656.1"/>
    </source>
</evidence>
<proteinExistence type="predicted"/>
<reference evidence="2" key="1">
    <citation type="journal article" date="2019" name="Int. J. Syst. Evol. Microbiol.">
        <title>The Global Catalogue of Microorganisms (GCM) 10K type strain sequencing project: providing services to taxonomists for standard genome sequencing and annotation.</title>
        <authorList>
            <consortium name="The Broad Institute Genomics Platform"/>
            <consortium name="The Broad Institute Genome Sequencing Center for Infectious Disease"/>
            <person name="Wu L."/>
            <person name="Ma J."/>
        </authorList>
    </citation>
    <scope>NUCLEOTIDE SEQUENCE [LARGE SCALE GENOMIC DNA]</scope>
    <source>
        <strain evidence="2">JCM 18204</strain>
    </source>
</reference>
<dbReference type="RefSeq" id="WP_345304694.1">
    <property type="nucleotide sequence ID" value="NZ_BAABJE010000023.1"/>
</dbReference>
<organism evidence="1 2">
    <name type="scientific">Lysobacter hankyongensis</name>
    <dbReference type="NCBI Taxonomy" id="1176535"/>
    <lineage>
        <taxon>Bacteria</taxon>
        <taxon>Pseudomonadati</taxon>
        <taxon>Pseudomonadota</taxon>
        <taxon>Gammaproteobacteria</taxon>
        <taxon>Lysobacterales</taxon>
        <taxon>Lysobacteraceae</taxon>
        <taxon>Lysobacter</taxon>
    </lineage>
</organism>